<dbReference type="Proteomes" id="UP000807025">
    <property type="component" value="Unassembled WGS sequence"/>
</dbReference>
<dbReference type="AlphaFoldDB" id="A0A9P6DD40"/>
<dbReference type="EMBL" id="MU154602">
    <property type="protein sequence ID" value="KAF9492399.1"/>
    <property type="molecule type" value="Genomic_DNA"/>
</dbReference>
<evidence type="ECO:0000313" key="2">
    <source>
        <dbReference type="Proteomes" id="UP000807025"/>
    </source>
</evidence>
<protein>
    <submittedName>
        <fullName evidence="1">Uncharacterized protein</fullName>
    </submittedName>
</protein>
<keyword evidence="2" id="KW-1185">Reference proteome</keyword>
<name>A0A9P6DD40_PLEER</name>
<comment type="caution">
    <text evidence="1">The sequence shown here is derived from an EMBL/GenBank/DDBJ whole genome shotgun (WGS) entry which is preliminary data.</text>
</comment>
<reference evidence="1" key="1">
    <citation type="submission" date="2020-11" db="EMBL/GenBank/DDBJ databases">
        <authorList>
            <consortium name="DOE Joint Genome Institute"/>
            <person name="Ahrendt S."/>
            <person name="Riley R."/>
            <person name="Andreopoulos W."/>
            <person name="Labutti K."/>
            <person name="Pangilinan J."/>
            <person name="Ruiz-Duenas F.J."/>
            <person name="Barrasa J.M."/>
            <person name="Sanchez-Garcia M."/>
            <person name="Camarero S."/>
            <person name="Miyauchi S."/>
            <person name="Serrano A."/>
            <person name="Linde D."/>
            <person name="Babiker R."/>
            <person name="Drula E."/>
            <person name="Ayuso-Fernandez I."/>
            <person name="Pacheco R."/>
            <person name="Padilla G."/>
            <person name="Ferreira P."/>
            <person name="Barriuso J."/>
            <person name="Kellner H."/>
            <person name="Castanera R."/>
            <person name="Alfaro M."/>
            <person name="Ramirez L."/>
            <person name="Pisabarro A.G."/>
            <person name="Kuo A."/>
            <person name="Tritt A."/>
            <person name="Lipzen A."/>
            <person name="He G."/>
            <person name="Yan M."/>
            <person name="Ng V."/>
            <person name="Cullen D."/>
            <person name="Martin F."/>
            <person name="Rosso M.-N."/>
            <person name="Henrissat B."/>
            <person name="Hibbett D."/>
            <person name="Martinez A.T."/>
            <person name="Grigoriev I.V."/>
        </authorList>
    </citation>
    <scope>NUCLEOTIDE SEQUENCE</scope>
    <source>
        <strain evidence="1">ATCC 90797</strain>
    </source>
</reference>
<organism evidence="1 2">
    <name type="scientific">Pleurotus eryngii</name>
    <name type="common">Boletus of the steppes</name>
    <dbReference type="NCBI Taxonomy" id="5323"/>
    <lineage>
        <taxon>Eukaryota</taxon>
        <taxon>Fungi</taxon>
        <taxon>Dikarya</taxon>
        <taxon>Basidiomycota</taxon>
        <taxon>Agaricomycotina</taxon>
        <taxon>Agaricomycetes</taxon>
        <taxon>Agaricomycetidae</taxon>
        <taxon>Agaricales</taxon>
        <taxon>Pleurotineae</taxon>
        <taxon>Pleurotaceae</taxon>
        <taxon>Pleurotus</taxon>
    </lineage>
</organism>
<accession>A0A9P6DD40</accession>
<sequence>MVMMELIKEIEDSAYPVWRLAVATCATASAICPGVKALAGFFTSTMTKLPLE</sequence>
<evidence type="ECO:0000313" key="1">
    <source>
        <dbReference type="EMBL" id="KAF9492399.1"/>
    </source>
</evidence>
<gene>
    <name evidence="1" type="ORF">BDN71DRAFT_1451609</name>
</gene>
<proteinExistence type="predicted"/>